<dbReference type="SUPFAM" id="SSF56349">
    <property type="entry name" value="DNA breaking-rejoining enzymes"/>
    <property type="match status" value="1"/>
</dbReference>
<dbReference type="AlphaFoldDB" id="A0A2A2M6L8"/>
<evidence type="ECO:0000256" key="1">
    <source>
        <dbReference type="ARBA" id="ARBA00023172"/>
    </source>
</evidence>
<dbReference type="GO" id="GO:0006310">
    <property type="term" value="P:DNA recombination"/>
    <property type="evidence" value="ECO:0007669"/>
    <property type="project" value="UniProtKB-KW"/>
</dbReference>
<dbReference type="RefSeq" id="WP_095661752.1">
    <property type="nucleotide sequence ID" value="NZ_CP181249.1"/>
</dbReference>
<dbReference type="GO" id="GO:0015074">
    <property type="term" value="P:DNA integration"/>
    <property type="evidence" value="ECO:0007669"/>
    <property type="project" value="InterPro"/>
</dbReference>
<evidence type="ECO:0000313" key="3">
    <source>
        <dbReference type="Proteomes" id="UP000218796"/>
    </source>
</evidence>
<keyword evidence="3" id="KW-1185">Reference proteome</keyword>
<dbReference type="GO" id="GO:0003677">
    <property type="term" value="F:DNA binding"/>
    <property type="evidence" value="ECO:0007669"/>
    <property type="project" value="InterPro"/>
</dbReference>
<gene>
    <name evidence="2" type="ORF">CJD50_21525</name>
</gene>
<dbReference type="InterPro" id="IPR011010">
    <property type="entry name" value="DNA_brk_join_enz"/>
</dbReference>
<dbReference type="InterPro" id="IPR013762">
    <property type="entry name" value="Integrase-like_cat_sf"/>
</dbReference>
<sequence>MTDGRSNRKFKVIPFINRVERDRKENLTHLVYSAKLMRLEGFESVIWTDSVWQIFAGRLVEQSGKHVKSASFKFSLSPKLGGESFIGNWAEVAKSLFILRFHRKHQSTPNQHNFITAIGYVAFAAKQLAQDLTNITRETLDNACALVSTHYSESTAYNIHKHVAEFSAHCDANGLCRVLLQYKYINMTRPDSTGGLNYKRLDDPSVLETKSNKLIAPDVYRIIGELYLKVPSKHKYRLYVLMLTFLACTGRRFSEVSLLPNQQLSFDAEGNAYIEYFPRKASRGKVFTPKRRLFLSSEMSSIVGDLLVEVSELTSDARITAEEMLRVGGPDLRFLQKIPDDKKLYSNELVNLGISDTVLATTGWLRKKKFAWPDNNTLTKTRRSPLYPVYYTYKSEIIKYCCRDFSDKYLLAIHTDQFGNQYYIKDLLFIRSLGISSGYYAHWLAASCSQSMFTTFLRYLPKLAAKYTSSNIDVDFTSHHFRHTLNTLLDEGGLSDLLQTSWFGRTNSRDTRAYQHTSREKRALMLREDIKKGLVGGQLAEQIKVVSVEVQDAILKARIHAVHDVGTGICIHNFSQSPCERHLQCSANCKDYVWIKDDKERLDEQKRQYALTLLARQNAENHLNSKNPKKSADWLAHNEKKIKTLAAQLADNGVEHFDPEQYFNEVGHDETL</sequence>
<comment type="caution">
    <text evidence="2">The sequence shown here is derived from an EMBL/GenBank/DDBJ whole genome shotgun (WGS) entry which is preliminary data.</text>
</comment>
<keyword evidence="1" id="KW-0233">DNA recombination</keyword>
<reference evidence="2 3" key="1">
    <citation type="submission" date="2017-08" db="EMBL/GenBank/DDBJ databases">
        <title>Draft Genome Sequence of Hafnia alvei CITHA-6 Isolated from Raw Bovine Milk.</title>
        <authorList>
            <person name="Culligan E.P."/>
            <person name="Mcsweeney A."/>
            <person name="O'Doherty C."/>
            <person name="Gleeson E."/>
            <person name="O'Riordan D."/>
            <person name="Sleator R.D."/>
        </authorList>
    </citation>
    <scope>NUCLEOTIDE SEQUENCE [LARGE SCALE GENOMIC DNA]</scope>
    <source>
        <strain evidence="2 3">CITHA-6</strain>
    </source>
</reference>
<dbReference type="OrthoDB" id="6725579at2"/>
<dbReference type="Gene3D" id="1.10.443.10">
    <property type="entry name" value="Intergrase catalytic core"/>
    <property type="match status" value="1"/>
</dbReference>
<name>A0A2A2M6L8_9GAMM</name>
<protein>
    <submittedName>
        <fullName evidence="2">Integrase</fullName>
    </submittedName>
</protein>
<organism evidence="2 3">
    <name type="scientific">Hafnia paralvei</name>
    <dbReference type="NCBI Taxonomy" id="546367"/>
    <lineage>
        <taxon>Bacteria</taxon>
        <taxon>Pseudomonadati</taxon>
        <taxon>Pseudomonadota</taxon>
        <taxon>Gammaproteobacteria</taxon>
        <taxon>Enterobacterales</taxon>
        <taxon>Hafniaceae</taxon>
        <taxon>Hafnia</taxon>
    </lineage>
</organism>
<accession>A0A2A2M6L8</accession>
<evidence type="ECO:0000313" key="2">
    <source>
        <dbReference type="EMBL" id="PAV94289.1"/>
    </source>
</evidence>
<proteinExistence type="predicted"/>
<dbReference type="EMBL" id="NQMS01000015">
    <property type="protein sequence ID" value="PAV94289.1"/>
    <property type="molecule type" value="Genomic_DNA"/>
</dbReference>
<dbReference type="Proteomes" id="UP000218796">
    <property type="component" value="Unassembled WGS sequence"/>
</dbReference>